<dbReference type="STRING" id="35525.A0A164XZF9"/>
<keyword evidence="5 18" id="KW-0812">Transmembrane</keyword>
<dbReference type="PROSITE" id="PS00109">
    <property type="entry name" value="PROTEIN_KINASE_TYR"/>
    <property type="match status" value="1"/>
</dbReference>
<keyword evidence="9 18" id="KW-1133">Transmembrane helix</keyword>
<dbReference type="PROSITE" id="PS00240">
    <property type="entry name" value="RECEPTOR_TYR_KIN_III"/>
    <property type="match status" value="1"/>
</dbReference>
<evidence type="ECO:0000256" key="16">
    <source>
        <dbReference type="ARBA" id="ARBA00051243"/>
    </source>
</evidence>
<protein>
    <recommendedName>
        <fullName evidence="2">receptor protein-tyrosine kinase</fullName>
        <ecNumber evidence="2">2.7.10.1</ecNumber>
    </recommendedName>
</protein>
<keyword evidence="10 18" id="KW-0472">Membrane</keyword>
<dbReference type="InterPro" id="IPR003599">
    <property type="entry name" value="Ig_sub"/>
</dbReference>
<dbReference type="InterPro" id="IPR007110">
    <property type="entry name" value="Ig-like_dom"/>
</dbReference>
<evidence type="ECO:0000256" key="8">
    <source>
        <dbReference type="ARBA" id="ARBA00022840"/>
    </source>
</evidence>
<dbReference type="EMBL" id="LRGB01000944">
    <property type="protein sequence ID" value="KZS14715.1"/>
    <property type="molecule type" value="Genomic_DNA"/>
</dbReference>
<dbReference type="InterPro" id="IPR008266">
    <property type="entry name" value="Tyr_kinase_AS"/>
</dbReference>
<dbReference type="InterPro" id="IPR013783">
    <property type="entry name" value="Ig-like_fold"/>
</dbReference>
<dbReference type="Proteomes" id="UP000076858">
    <property type="component" value="Unassembled WGS sequence"/>
</dbReference>
<keyword evidence="4" id="KW-0808">Transferase</keyword>
<evidence type="ECO:0000256" key="15">
    <source>
        <dbReference type="ARBA" id="ARBA00023319"/>
    </source>
</evidence>
<feature type="transmembrane region" description="Helical" evidence="18">
    <location>
        <begin position="957"/>
        <end position="976"/>
    </location>
</feature>
<dbReference type="GO" id="GO:0005524">
    <property type="term" value="F:ATP binding"/>
    <property type="evidence" value="ECO:0007669"/>
    <property type="project" value="UniProtKB-UniRule"/>
</dbReference>
<proteinExistence type="predicted"/>
<keyword evidence="6 17" id="KW-0547">Nucleotide-binding</keyword>
<keyword evidence="12" id="KW-1015">Disulfide bond</keyword>
<dbReference type="SUPFAM" id="SSF56112">
    <property type="entry name" value="Protein kinase-like (PK-like)"/>
    <property type="match status" value="1"/>
</dbReference>
<dbReference type="FunFam" id="1.10.510.10:FF:000373">
    <property type="entry name" value="Receptor protein-tyrosine kinase"/>
    <property type="match status" value="1"/>
</dbReference>
<dbReference type="Gene3D" id="3.30.200.20">
    <property type="entry name" value="Phosphorylase Kinase, domain 1"/>
    <property type="match status" value="1"/>
</dbReference>
<evidence type="ECO:0000256" key="9">
    <source>
        <dbReference type="ARBA" id="ARBA00022989"/>
    </source>
</evidence>
<evidence type="ECO:0000313" key="22">
    <source>
        <dbReference type="Proteomes" id="UP000076858"/>
    </source>
</evidence>
<dbReference type="PROSITE" id="PS50835">
    <property type="entry name" value="IG_LIKE"/>
    <property type="match status" value="2"/>
</dbReference>
<keyword evidence="3" id="KW-0597">Phosphoprotein</keyword>
<keyword evidence="15" id="KW-0393">Immunoglobulin domain</keyword>
<evidence type="ECO:0000256" key="3">
    <source>
        <dbReference type="ARBA" id="ARBA00022553"/>
    </source>
</evidence>
<dbReference type="GO" id="GO:0005886">
    <property type="term" value="C:plasma membrane"/>
    <property type="evidence" value="ECO:0007669"/>
    <property type="project" value="TreeGrafter"/>
</dbReference>
<dbReference type="Gene3D" id="2.60.40.10">
    <property type="entry name" value="Immunoglobulins"/>
    <property type="match status" value="2"/>
</dbReference>
<evidence type="ECO:0000256" key="11">
    <source>
        <dbReference type="ARBA" id="ARBA00023137"/>
    </source>
</evidence>
<keyword evidence="7" id="KW-0418">Kinase</keyword>
<accession>A0A164XZF9</accession>
<dbReference type="PANTHER" id="PTHR24416:SF600">
    <property type="entry name" value="PDGF- AND VEGF-RECEPTOR RELATED, ISOFORM J"/>
    <property type="match status" value="1"/>
</dbReference>
<dbReference type="FunFam" id="3.30.200.20:FF:001298">
    <property type="entry name" value="Uncharacterized protein"/>
    <property type="match status" value="1"/>
</dbReference>
<evidence type="ECO:0000256" key="12">
    <source>
        <dbReference type="ARBA" id="ARBA00023157"/>
    </source>
</evidence>
<dbReference type="Pfam" id="PF07714">
    <property type="entry name" value="PK_Tyr_Ser-Thr"/>
    <property type="match status" value="1"/>
</dbReference>
<dbReference type="InterPro" id="IPR017441">
    <property type="entry name" value="Protein_kinase_ATP_BS"/>
</dbReference>
<keyword evidence="11" id="KW-0829">Tyrosine-protein kinase</keyword>
<comment type="catalytic activity">
    <reaction evidence="16">
        <text>L-tyrosyl-[protein] + ATP = O-phospho-L-tyrosyl-[protein] + ADP + H(+)</text>
        <dbReference type="Rhea" id="RHEA:10596"/>
        <dbReference type="Rhea" id="RHEA-COMP:10136"/>
        <dbReference type="Rhea" id="RHEA-COMP:20101"/>
        <dbReference type="ChEBI" id="CHEBI:15378"/>
        <dbReference type="ChEBI" id="CHEBI:30616"/>
        <dbReference type="ChEBI" id="CHEBI:46858"/>
        <dbReference type="ChEBI" id="CHEBI:61978"/>
        <dbReference type="ChEBI" id="CHEBI:456216"/>
        <dbReference type="EC" id="2.7.10.1"/>
    </reaction>
</comment>
<dbReference type="InterPro" id="IPR001245">
    <property type="entry name" value="Ser-Thr/Tyr_kinase_cat_dom"/>
</dbReference>
<sequence>MRFNSFAGRFSSHLDAGWTCPLKRWTTAGDWRKIKSAQAFDYGGMVGSATPKSDAQLFMIPGAEERTIDVGSHLIITCTYKYPDEYDRLNYRRNISWTFPYYLVRNEEGVVEPSQVRFSATADKNETHLTSTMTLTNVTAYDTGYFSCKAIYRDEIKQYVYVYDRNNAVIKDDPQFRTKQESGEPLLIGCRPTHPNVTVVLLRLTRHIHPKEENNYQWDYSKNLLSGPNPSWTLDSHKGLRKKRATVGDTGYYYCFGAMGEPVSRLDKRIIFVIGVRGVELERLDGTDDPLEGSNVTLVCHTYANLEFSSPPEWIVRNKNTGGMQDIDELSPPKGIEITTENITRPQFTWIYYESRLQLFNISMDTPTTLQCKGKTSKGIVFRTASFAIKVLLEKERPKNLTCSIPSHADRVQWLKDDQEYSGPVYSLGSMSVLPLQGTAGEGGAYACQWNNKRGEVKYRNFTVSPIFYEQTFAESDEETDSRTSIVLGFSIALVLLIAVGTAGSIKLYADQKKLQVYPGALKRLLEGNLSGIDPLLPMEDQTEMLPYDQRWEFPRYRLKLGTQLGVGCFGRVVKAKAVGMNKNSNGTARTVAVKMVKSQTNSAALEALVRELKILIHLGSHLNVVNLLGACTKEMHKGELLVIVEYCRFGNLQTYLSSHRGSFVNLVDEFGNIRSQSETEEKENALSLQEMCDRDPTASTFCLDLLPTDPTGRGEIGLESICQYQRDAALPCITTHDLISWSFQIASGMDYLASKKVLHGDLAARNVLLADAGVVKVADFGMAKRLYYDGKYEKTSQGLLPVKWMAIESLTDRVFSSQSDVWSFGVVLWEMFSLGKVPYPGMEIGHLLVKEIQNGYRMERPINAPNFFGETMARCWKADPNERPTFRQLKDAICSQMESCISSEYLFMDVPCQQQLDEGKEYANSTDMLTPAKLLNDPSSCQPPAQSERNTKCQRYILIVSVSVLWYEFVSHIAFSGSNSVTFYAGVGASFVLRQLTLLSFFFGLFRRRF</sequence>
<evidence type="ECO:0000256" key="4">
    <source>
        <dbReference type="ARBA" id="ARBA00022679"/>
    </source>
</evidence>
<evidence type="ECO:0000256" key="6">
    <source>
        <dbReference type="ARBA" id="ARBA00022741"/>
    </source>
</evidence>
<dbReference type="InterPro" id="IPR000719">
    <property type="entry name" value="Prot_kinase_dom"/>
</dbReference>
<evidence type="ECO:0000256" key="18">
    <source>
        <dbReference type="SAM" id="Phobius"/>
    </source>
</evidence>
<comment type="caution">
    <text evidence="21">The sequence shown here is derived from an EMBL/GenBank/DDBJ whole genome shotgun (WGS) entry which is preliminary data.</text>
</comment>
<evidence type="ECO:0000256" key="1">
    <source>
        <dbReference type="ARBA" id="ARBA00004479"/>
    </source>
</evidence>
<dbReference type="GO" id="GO:0043235">
    <property type="term" value="C:receptor complex"/>
    <property type="evidence" value="ECO:0007669"/>
    <property type="project" value="TreeGrafter"/>
</dbReference>
<evidence type="ECO:0000256" key="13">
    <source>
        <dbReference type="ARBA" id="ARBA00023170"/>
    </source>
</evidence>
<evidence type="ECO:0000256" key="17">
    <source>
        <dbReference type="PROSITE-ProRule" id="PRU10141"/>
    </source>
</evidence>
<gene>
    <name evidence="21" type="ORF">APZ42_020054</name>
</gene>
<feature type="domain" description="Protein kinase" evidence="19">
    <location>
        <begin position="559"/>
        <end position="907"/>
    </location>
</feature>
<comment type="subcellular location">
    <subcellularLocation>
        <location evidence="1">Membrane</location>
        <topology evidence="1">Single-pass type I membrane protein</topology>
    </subcellularLocation>
</comment>
<evidence type="ECO:0000256" key="10">
    <source>
        <dbReference type="ARBA" id="ARBA00023136"/>
    </source>
</evidence>
<dbReference type="InterPro" id="IPR036179">
    <property type="entry name" value="Ig-like_dom_sf"/>
</dbReference>
<evidence type="ECO:0000259" key="20">
    <source>
        <dbReference type="PROSITE" id="PS50835"/>
    </source>
</evidence>
<feature type="domain" description="Ig-like" evidence="20">
    <location>
        <begin position="367"/>
        <end position="465"/>
    </location>
</feature>
<keyword evidence="22" id="KW-1185">Reference proteome</keyword>
<feature type="transmembrane region" description="Helical" evidence="18">
    <location>
        <begin position="982"/>
        <end position="1007"/>
    </location>
</feature>
<evidence type="ECO:0000256" key="5">
    <source>
        <dbReference type="ARBA" id="ARBA00022692"/>
    </source>
</evidence>
<keyword evidence="14" id="KW-0325">Glycoprotein</keyword>
<dbReference type="InterPro" id="IPR050122">
    <property type="entry name" value="RTK"/>
</dbReference>
<dbReference type="PROSITE" id="PS00107">
    <property type="entry name" value="PROTEIN_KINASE_ATP"/>
    <property type="match status" value="1"/>
</dbReference>
<dbReference type="OrthoDB" id="6345509at2759"/>
<name>A0A164XZF9_9CRUS</name>
<dbReference type="GO" id="GO:0007169">
    <property type="term" value="P:cell surface receptor protein tyrosine kinase signaling pathway"/>
    <property type="evidence" value="ECO:0007669"/>
    <property type="project" value="InterPro"/>
</dbReference>
<dbReference type="Gene3D" id="1.10.510.10">
    <property type="entry name" value="Transferase(Phosphotransferase) domain 1"/>
    <property type="match status" value="1"/>
</dbReference>
<dbReference type="InterPro" id="IPR011009">
    <property type="entry name" value="Kinase-like_dom_sf"/>
</dbReference>
<evidence type="ECO:0000256" key="14">
    <source>
        <dbReference type="ARBA" id="ARBA00023180"/>
    </source>
</evidence>
<organism evidence="21 22">
    <name type="scientific">Daphnia magna</name>
    <dbReference type="NCBI Taxonomy" id="35525"/>
    <lineage>
        <taxon>Eukaryota</taxon>
        <taxon>Metazoa</taxon>
        <taxon>Ecdysozoa</taxon>
        <taxon>Arthropoda</taxon>
        <taxon>Crustacea</taxon>
        <taxon>Branchiopoda</taxon>
        <taxon>Diplostraca</taxon>
        <taxon>Cladocera</taxon>
        <taxon>Anomopoda</taxon>
        <taxon>Daphniidae</taxon>
        <taxon>Daphnia</taxon>
    </lineage>
</organism>
<evidence type="ECO:0000259" key="19">
    <source>
        <dbReference type="PROSITE" id="PS50011"/>
    </source>
</evidence>
<dbReference type="EC" id="2.7.10.1" evidence="2"/>
<keyword evidence="8 17" id="KW-0067">ATP-binding</keyword>
<dbReference type="AlphaFoldDB" id="A0A164XZF9"/>
<evidence type="ECO:0000313" key="21">
    <source>
        <dbReference type="EMBL" id="KZS14715.1"/>
    </source>
</evidence>
<dbReference type="SUPFAM" id="SSF48726">
    <property type="entry name" value="Immunoglobulin"/>
    <property type="match status" value="1"/>
</dbReference>
<reference evidence="21 22" key="1">
    <citation type="submission" date="2016-03" db="EMBL/GenBank/DDBJ databases">
        <title>EvidentialGene: Evidence-directed Construction of Genes on Genomes.</title>
        <authorList>
            <person name="Gilbert D.G."/>
            <person name="Choi J.-H."/>
            <person name="Mockaitis K."/>
            <person name="Colbourne J."/>
            <person name="Pfrender M."/>
        </authorList>
    </citation>
    <scope>NUCLEOTIDE SEQUENCE [LARGE SCALE GENOMIC DNA]</scope>
    <source>
        <strain evidence="21 22">Xinb3</strain>
        <tissue evidence="21">Complete organism</tissue>
    </source>
</reference>
<dbReference type="SMART" id="SM00409">
    <property type="entry name" value="IG"/>
    <property type="match status" value="2"/>
</dbReference>
<keyword evidence="13 21" id="KW-0675">Receptor</keyword>
<evidence type="ECO:0000256" key="2">
    <source>
        <dbReference type="ARBA" id="ARBA00011902"/>
    </source>
</evidence>
<dbReference type="PROSITE" id="PS50011">
    <property type="entry name" value="PROTEIN_KINASE_DOM"/>
    <property type="match status" value="1"/>
</dbReference>
<dbReference type="InterPro" id="IPR001824">
    <property type="entry name" value="Tyr_kinase_rcpt_3_CS"/>
</dbReference>
<feature type="transmembrane region" description="Helical" evidence="18">
    <location>
        <begin position="486"/>
        <end position="506"/>
    </location>
</feature>
<evidence type="ECO:0000256" key="7">
    <source>
        <dbReference type="ARBA" id="ARBA00022777"/>
    </source>
</evidence>
<dbReference type="PANTHER" id="PTHR24416">
    <property type="entry name" value="TYROSINE-PROTEIN KINASE RECEPTOR"/>
    <property type="match status" value="1"/>
</dbReference>
<dbReference type="GO" id="GO:0004714">
    <property type="term" value="F:transmembrane receptor protein tyrosine kinase activity"/>
    <property type="evidence" value="ECO:0007669"/>
    <property type="project" value="UniProtKB-EC"/>
</dbReference>
<feature type="domain" description="Ig-like" evidence="20">
    <location>
        <begin position="51"/>
        <end position="150"/>
    </location>
</feature>
<feature type="binding site" evidence="17">
    <location>
        <position position="595"/>
    </location>
    <ligand>
        <name>ATP</name>
        <dbReference type="ChEBI" id="CHEBI:30616"/>
    </ligand>
</feature>